<evidence type="ECO:0000256" key="1">
    <source>
        <dbReference type="SAM" id="SignalP"/>
    </source>
</evidence>
<protein>
    <recommendedName>
        <fullName evidence="4">DUF1579 domain-containing protein</fullName>
    </recommendedName>
</protein>
<reference evidence="2 3" key="1">
    <citation type="submission" date="2020-03" db="EMBL/GenBank/DDBJ databases">
        <title>Roseomonas selenitidurans sp. nov. isolated from urban soil.</title>
        <authorList>
            <person name="Liu H."/>
        </authorList>
    </citation>
    <scope>NUCLEOTIDE SEQUENCE [LARGE SCALE GENOMIC DNA]</scope>
    <source>
        <strain evidence="2 3">BU-1</strain>
    </source>
</reference>
<dbReference type="Proteomes" id="UP000787635">
    <property type="component" value="Unassembled WGS sequence"/>
</dbReference>
<organism evidence="2 3">
    <name type="scientific">Falsiroseomonas selenitidurans</name>
    <dbReference type="NCBI Taxonomy" id="2716335"/>
    <lineage>
        <taxon>Bacteria</taxon>
        <taxon>Pseudomonadati</taxon>
        <taxon>Pseudomonadota</taxon>
        <taxon>Alphaproteobacteria</taxon>
        <taxon>Acetobacterales</taxon>
        <taxon>Roseomonadaceae</taxon>
        <taxon>Falsiroseomonas</taxon>
    </lineage>
</organism>
<name>A0ABX1EBB6_9PROT</name>
<evidence type="ECO:0000313" key="2">
    <source>
        <dbReference type="EMBL" id="NKC34486.1"/>
    </source>
</evidence>
<keyword evidence="3" id="KW-1185">Reference proteome</keyword>
<feature type="chain" id="PRO_5047150729" description="DUF1579 domain-containing protein" evidence="1">
    <location>
        <begin position="22"/>
        <end position="95"/>
    </location>
</feature>
<evidence type="ECO:0008006" key="4">
    <source>
        <dbReference type="Google" id="ProtNLM"/>
    </source>
</evidence>
<proteinExistence type="predicted"/>
<evidence type="ECO:0000313" key="3">
    <source>
        <dbReference type="Proteomes" id="UP000787635"/>
    </source>
</evidence>
<accession>A0ABX1EBB6</accession>
<feature type="signal peptide" evidence="1">
    <location>
        <begin position="1"/>
        <end position="21"/>
    </location>
</feature>
<gene>
    <name evidence="2" type="ORF">HEQ75_26780</name>
</gene>
<dbReference type="EMBL" id="JAAVNE010000089">
    <property type="protein sequence ID" value="NKC34486.1"/>
    <property type="molecule type" value="Genomic_DNA"/>
</dbReference>
<comment type="caution">
    <text evidence="2">The sequence shown here is derived from an EMBL/GenBank/DDBJ whole genome shotgun (WGS) entry which is preliminary data.</text>
</comment>
<keyword evidence="1" id="KW-0732">Signal</keyword>
<dbReference type="RefSeq" id="WP_168035189.1">
    <property type="nucleotide sequence ID" value="NZ_JAAVNE010000089.1"/>
</dbReference>
<sequence length="95" mass="10291">MRCDTCLTLAAALAAAVPAAAAEAQRDRLAALHGIWASPSAEPWYGGYGTREFVFRDRRWSLTFTHALDATVTQRTFHFRTGGAWRLGAASPAVP</sequence>